<proteinExistence type="predicted"/>
<evidence type="ECO:0000256" key="1">
    <source>
        <dbReference type="SAM" id="MobiDB-lite"/>
    </source>
</evidence>
<evidence type="ECO:0000313" key="2">
    <source>
        <dbReference type="EMBL" id="OGD88571.1"/>
    </source>
</evidence>
<feature type="region of interest" description="Disordered" evidence="1">
    <location>
        <begin position="40"/>
        <end position="84"/>
    </location>
</feature>
<sequence length="203" mass="22618">MKGANIAKNIAQSAFEPLEALTSQTARPMLEEAGKELGSFFGAPKGIGRNPKAIAQEDLQRARNQQKLEELSEEDDKKSNESVEHLSFEIQNQYRLYDAKTARVQEKLSEEMIALQEEVVKLAKTAGVETKAHLQRSGKKVGILDIKILTTIVRFLRLKAEESKSAQELVSQRSNAKRTTGMLAWVSGKQMKVHEQGTLQLQG</sequence>
<gene>
    <name evidence="2" type="ORF">A2693_03655</name>
</gene>
<organism evidence="2 3">
    <name type="scientific">Candidatus Curtissbacteria bacterium RIFCSPHIGHO2_01_FULL_40_12</name>
    <dbReference type="NCBI Taxonomy" id="1797710"/>
    <lineage>
        <taxon>Bacteria</taxon>
        <taxon>Candidatus Curtissiibacteriota</taxon>
    </lineage>
</organism>
<dbReference type="AlphaFoldDB" id="A0A1F5G9L3"/>
<name>A0A1F5G9L3_9BACT</name>
<accession>A0A1F5G9L3</accession>
<evidence type="ECO:0000313" key="3">
    <source>
        <dbReference type="Proteomes" id="UP000178577"/>
    </source>
</evidence>
<dbReference type="Proteomes" id="UP000178577">
    <property type="component" value="Unassembled WGS sequence"/>
</dbReference>
<dbReference type="EMBL" id="MFAY01000034">
    <property type="protein sequence ID" value="OGD88571.1"/>
    <property type="molecule type" value="Genomic_DNA"/>
</dbReference>
<feature type="compositionally biased region" description="Basic and acidic residues" evidence="1">
    <location>
        <begin position="58"/>
        <end position="84"/>
    </location>
</feature>
<protein>
    <submittedName>
        <fullName evidence="2">Uncharacterized protein</fullName>
    </submittedName>
</protein>
<comment type="caution">
    <text evidence="2">The sequence shown here is derived from an EMBL/GenBank/DDBJ whole genome shotgun (WGS) entry which is preliminary data.</text>
</comment>
<reference evidence="2 3" key="1">
    <citation type="journal article" date="2016" name="Nat. Commun.">
        <title>Thousands of microbial genomes shed light on interconnected biogeochemical processes in an aquifer system.</title>
        <authorList>
            <person name="Anantharaman K."/>
            <person name="Brown C.T."/>
            <person name="Hug L.A."/>
            <person name="Sharon I."/>
            <person name="Castelle C.J."/>
            <person name="Probst A.J."/>
            <person name="Thomas B.C."/>
            <person name="Singh A."/>
            <person name="Wilkins M.J."/>
            <person name="Karaoz U."/>
            <person name="Brodie E.L."/>
            <person name="Williams K.H."/>
            <person name="Hubbard S.S."/>
            <person name="Banfield J.F."/>
        </authorList>
    </citation>
    <scope>NUCLEOTIDE SEQUENCE [LARGE SCALE GENOMIC DNA]</scope>
</reference>